<sequence length="95" mass="10498">MSHFKIAHLREQGQDMIIVPLDAAFGRRSQRERADFIDALQACAAEADLAGTVVPIWTNGRDVSFIAPPAWHPFFKSPGIWSLVAGNLNRELIIG</sequence>
<dbReference type="OrthoDB" id="6703746at2"/>
<dbReference type="RefSeq" id="WP_006450381.1">
    <property type="nucleotide sequence ID" value="NZ_CP018728.1"/>
</dbReference>
<reference evidence="1" key="1">
    <citation type="submission" date="2020-07" db="EMBL/GenBank/DDBJ databases">
        <authorList>
            <person name="Pothier F. J."/>
        </authorList>
    </citation>
    <scope>NUCLEOTIDE SEQUENCE</scope>
    <source>
        <strain evidence="1">CFBP 8129</strain>
    </source>
</reference>
<dbReference type="EMBL" id="LR828253">
    <property type="protein sequence ID" value="CAD0331141.1"/>
    <property type="molecule type" value="Genomic_DNA"/>
</dbReference>
<dbReference type="AlphaFoldDB" id="A0A0G8NEK3"/>
<gene>
    <name evidence="1" type="ORF">CFBP8129_21880</name>
</gene>
<proteinExistence type="predicted"/>
<name>A0A0G8NEK3_9XANT</name>
<protein>
    <submittedName>
        <fullName evidence="1">Uncharacterized protein</fullName>
    </submittedName>
</protein>
<accession>A0A0G8NEK3</accession>
<evidence type="ECO:0000313" key="1">
    <source>
        <dbReference type="EMBL" id="CAD0331149.1"/>
    </source>
</evidence>
<dbReference type="STRING" id="90270.BI317_12365"/>
<dbReference type="EMBL" id="LR828253">
    <property type="protein sequence ID" value="CAD0331149.1"/>
    <property type="molecule type" value="Genomic_DNA"/>
</dbReference>
<dbReference type="GeneID" id="55511664"/>
<organism evidence="1">
    <name type="scientific">Xanthomonas hortorum pv. gardneri</name>
    <dbReference type="NCBI Taxonomy" id="2754056"/>
    <lineage>
        <taxon>Bacteria</taxon>
        <taxon>Pseudomonadati</taxon>
        <taxon>Pseudomonadota</taxon>
        <taxon>Gammaproteobacteria</taxon>
        <taxon>Lysobacterales</taxon>
        <taxon>Lysobacteraceae</taxon>
        <taxon>Xanthomonas</taxon>
    </lineage>
</organism>